<dbReference type="InterPro" id="IPR011004">
    <property type="entry name" value="Trimer_LpxA-like_sf"/>
</dbReference>
<sequence>MSAPATHAPTPSAKLTAHSTALICQDTNLQGEITIGAGCIVHPKASILALGGPIVIGQNCVIEETAAIVNKTQGVMSIGEGNVFMIGSRVESPRVGDFNVFHPRSFASSLVHVTDHCNLGAGTVALPLDPMGTDTLAPYTVVYGADSSRRVWDGSGETAELDLRQKHTEYLREIMPKYNRMRAA</sequence>
<gene>
    <name evidence="7" type="ORF">DB88DRAFT_486665</name>
</gene>
<accession>A0AAD9L5V7</accession>
<evidence type="ECO:0000256" key="4">
    <source>
        <dbReference type="ARBA" id="ARBA00022490"/>
    </source>
</evidence>
<keyword evidence="5" id="KW-0206">Cytoskeleton</keyword>
<dbReference type="GO" id="GO:0070840">
    <property type="term" value="F:dynein complex binding"/>
    <property type="evidence" value="ECO:0007669"/>
    <property type="project" value="TreeGrafter"/>
</dbReference>
<proteinExistence type="inferred from homology"/>
<comment type="caution">
    <text evidence="7">The sequence shown here is derived from an EMBL/GenBank/DDBJ whole genome shotgun (WGS) entry which is preliminary data.</text>
</comment>
<protein>
    <recommendedName>
        <fullName evidence="3">Dynactin subunit 6</fullName>
    </recommendedName>
</protein>
<keyword evidence="4" id="KW-0963">Cytoplasm</keyword>
<comment type="function">
    <text evidence="6">Part of the dynactin complex that activates the molecular motor dynein for ultra-processive transport along microtubules.</text>
</comment>
<name>A0AAD9L5V7_PAPLA</name>
<dbReference type="CDD" id="cd04646">
    <property type="entry name" value="LbH_Dynactin_6"/>
    <property type="match status" value="1"/>
</dbReference>
<dbReference type="PANTHER" id="PTHR13072">
    <property type="entry name" value="DYNACTIN 6"/>
    <property type="match status" value="1"/>
</dbReference>
<evidence type="ECO:0000313" key="8">
    <source>
        <dbReference type="Proteomes" id="UP001182556"/>
    </source>
</evidence>
<keyword evidence="8" id="KW-1185">Reference proteome</keyword>
<dbReference type="InterPro" id="IPR027777">
    <property type="entry name" value="DCTN6"/>
</dbReference>
<dbReference type="AlphaFoldDB" id="A0AAD9L5V7"/>
<dbReference type="EMBL" id="JAODAN010000004">
    <property type="protein sequence ID" value="KAK1924755.1"/>
    <property type="molecule type" value="Genomic_DNA"/>
</dbReference>
<dbReference type="PANTHER" id="PTHR13072:SF0">
    <property type="entry name" value="DYNACTIN SUBUNIT 6"/>
    <property type="match status" value="1"/>
</dbReference>
<evidence type="ECO:0000256" key="3">
    <source>
        <dbReference type="ARBA" id="ARBA00016573"/>
    </source>
</evidence>
<comment type="similarity">
    <text evidence="2">Belongs to the dynactin subunits 5/6 family. Dynactin subunit 6 subfamily.</text>
</comment>
<evidence type="ECO:0000256" key="2">
    <source>
        <dbReference type="ARBA" id="ARBA00007719"/>
    </source>
</evidence>
<comment type="subcellular location">
    <subcellularLocation>
        <location evidence="1">Cytoplasm</location>
        <location evidence="1">Cytoskeleton</location>
    </subcellularLocation>
</comment>
<dbReference type="GO" id="GO:0005869">
    <property type="term" value="C:dynactin complex"/>
    <property type="evidence" value="ECO:0007669"/>
    <property type="project" value="InterPro"/>
</dbReference>
<evidence type="ECO:0000256" key="5">
    <source>
        <dbReference type="ARBA" id="ARBA00023212"/>
    </source>
</evidence>
<evidence type="ECO:0000256" key="1">
    <source>
        <dbReference type="ARBA" id="ARBA00004245"/>
    </source>
</evidence>
<dbReference type="Proteomes" id="UP001182556">
    <property type="component" value="Unassembled WGS sequence"/>
</dbReference>
<dbReference type="SUPFAM" id="SSF51161">
    <property type="entry name" value="Trimeric LpxA-like enzymes"/>
    <property type="match status" value="1"/>
</dbReference>
<evidence type="ECO:0000256" key="6">
    <source>
        <dbReference type="ARBA" id="ARBA00034687"/>
    </source>
</evidence>
<organism evidence="7 8">
    <name type="scientific">Papiliotrema laurentii</name>
    <name type="common">Cryptococcus laurentii</name>
    <dbReference type="NCBI Taxonomy" id="5418"/>
    <lineage>
        <taxon>Eukaryota</taxon>
        <taxon>Fungi</taxon>
        <taxon>Dikarya</taxon>
        <taxon>Basidiomycota</taxon>
        <taxon>Agaricomycotina</taxon>
        <taxon>Tremellomycetes</taxon>
        <taxon>Tremellales</taxon>
        <taxon>Rhynchogastremaceae</taxon>
        <taxon>Papiliotrema</taxon>
    </lineage>
</organism>
<dbReference type="GO" id="GO:0007052">
    <property type="term" value="P:mitotic spindle organization"/>
    <property type="evidence" value="ECO:0007669"/>
    <property type="project" value="TreeGrafter"/>
</dbReference>
<reference evidence="7" key="1">
    <citation type="submission" date="2023-02" db="EMBL/GenBank/DDBJ databases">
        <title>Identification and recombinant expression of a fungal hydrolase from Papiliotrema laurentii that hydrolyzes apple cutin and clears colloidal polyester polyurethane.</title>
        <authorList>
            <consortium name="DOE Joint Genome Institute"/>
            <person name="Roman V.A."/>
            <person name="Bojanowski C."/>
            <person name="Crable B.R."/>
            <person name="Wagner D.N."/>
            <person name="Hung C.S."/>
            <person name="Nadeau L.J."/>
            <person name="Schratz L."/>
            <person name="Haridas S."/>
            <person name="Pangilinan J."/>
            <person name="Lipzen A."/>
            <person name="Na H."/>
            <person name="Yan M."/>
            <person name="Ng V."/>
            <person name="Grigoriev I.V."/>
            <person name="Spatafora J.W."/>
            <person name="Barlow D."/>
            <person name="Biffinger J."/>
            <person name="Kelley-Loughnane N."/>
            <person name="Varaljay V.A."/>
            <person name="Crookes-Goodson W.J."/>
        </authorList>
    </citation>
    <scope>NUCLEOTIDE SEQUENCE</scope>
    <source>
        <strain evidence="7">5307AH</strain>
    </source>
</reference>
<evidence type="ECO:0000313" key="7">
    <source>
        <dbReference type="EMBL" id="KAK1924755.1"/>
    </source>
</evidence>
<dbReference type="Gene3D" id="2.160.10.10">
    <property type="entry name" value="Hexapeptide repeat proteins"/>
    <property type="match status" value="1"/>
</dbReference>